<dbReference type="CDD" id="cd10027">
    <property type="entry name" value="UDG-F1-like"/>
    <property type="match status" value="1"/>
</dbReference>
<name>A0ABP1QXB1_9HEXA</name>
<keyword evidence="5" id="KW-0496">Mitochondrion</keyword>
<comment type="subcellular location">
    <subcellularLocation>
        <location evidence="5">Mitochondrion</location>
    </subcellularLocation>
    <subcellularLocation>
        <location evidence="5">Nucleus</location>
    </subcellularLocation>
</comment>
<dbReference type="InterPro" id="IPR002043">
    <property type="entry name" value="UDG_fam1"/>
</dbReference>
<feature type="active site" description="Proton acceptor" evidence="5 6">
    <location>
        <position position="146"/>
    </location>
</feature>
<feature type="compositionally biased region" description="Basic and acidic residues" evidence="8">
    <location>
        <begin position="19"/>
        <end position="38"/>
    </location>
</feature>
<keyword evidence="3 5" id="KW-0378">Hydrolase</keyword>
<evidence type="ECO:0000256" key="7">
    <source>
        <dbReference type="RuleBase" id="RU003780"/>
    </source>
</evidence>
<dbReference type="Pfam" id="PF03167">
    <property type="entry name" value="UDG"/>
    <property type="match status" value="1"/>
</dbReference>
<sequence length="308" mass="34702">MNKKGVSQRTIDTFFKGGGEKRKVCSSENLESPKRNKNEEEDGGKVTSRAGSITPEQKRRMENNGMSARLKLLSKTVGVVDPCSIGLSWYKELLEMEFKKPYFKELSDYYMKACSNATVYPSRENIFSWTRYCDIRDVKVVIIGQDPYHGVNQAHGLCFSVIKGVPTPPSLLNMFKELVNDENVPEFNHIPKHGCLEGWATQGVLLLNAVLTVEKSKANSHKDVGWETLTTAVIKWISNNLRNVVFLLWGAYAQKKANVVDKSKHVCLMTPHPSPLSAHKGFFGSKPFSKCNDALIQNNIQPILWHQL</sequence>
<evidence type="ECO:0000256" key="1">
    <source>
        <dbReference type="ARBA" id="ARBA00008184"/>
    </source>
</evidence>
<comment type="caution">
    <text evidence="10">The sequence shown here is derived from an EMBL/GenBank/DDBJ whole genome shotgun (WGS) entry which is preliminary data.</text>
</comment>
<evidence type="ECO:0000313" key="10">
    <source>
        <dbReference type="EMBL" id="CAL8113786.1"/>
    </source>
</evidence>
<dbReference type="NCBIfam" id="TIGR00628">
    <property type="entry name" value="ung"/>
    <property type="match status" value="1"/>
</dbReference>
<dbReference type="HAMAP" id="MF_00148">
    <property type="entry name" value="UDG"/>
    <property type="match status" value="1"/>
</dbReference>
<dbReference type="InterPro" id="IPR005122">
    <property type="entry name" value="Uracil-DNA_glycosylase-like"/>
</dbReference>
<dbReference type="NCBIfam" id="NF003588">
    <property type="entry name" value="PRK05254.1-1"/>
    <property type="match status" value="1"/>
</dbReference>
<proteinExistence type="inferred from homology"/>
<evidence type="ECO:0000313" key="11">
    <source>
        <dbReference type="Proteomes" id="UP001642540"/>
    </source>
</evidence>
<dbReference type="Gene3D" id="3.40.470.10">
    <property type="entry name" value="Uracil-DNA glycosylase-like domain"/>
    <property type="match status" value="1"/>
</dbReference>
<keyword evidence="5" id="KW-0539">Nucleus</keyword>
<feature type="domain" description="Uracil-DNA glycosylase-like" evidence="9">
    <location>
        <begin position="131"/>
        <end position="295"/>
    </location>
</feature>
<dbReference type="PANTHER" id="PTHR11264:SF0">
    <property type="entry name" value="URACIL-DNA GLYCOSYLASE"/>
    <property type="match status" value="1"/>
</dbReference>
<evidence type="ECO:0000256" key="8">
    <source>
        <dbReference type="SAM" id="MobiDB-lite"/>
    </source>
</evidence>
<organism evidence="10 11">
    <name type="scientific">Orchesella dallaii</name>
    <dbReference type="NCBI Taxonomy" id="48710"/>
    <lineage>
        <taxon>Eukaryota</taxon>
        <taxon>Metazoa</taxon>
        <taxon>Ecdysozoa</taxon>
        <taxon>Arthropoda</taxon>
        <taxon>Hexapoda</taxon>
        <taxon>Collembola</taxon>
        <taxon>Entomobryomorpha</taxon>
        <taxon>Entomobryoidea</taxon>
        <taxon>Orchesellidae</taxon>
        <taxon>Orchesellinae</taxon>
        <taxon>Orchesella</taxon>
    </lineage>
</organism>
<dbReference type="PANTHER" id="PTHR11264">
    <property type="entry name" value="URACIL-DNA GLYCOSYLASE"/>
    <property type="match status" value="1"/>
</dbReference>
<keyword evidence="11" id="KW-1185">Reference proteome</keyword>
<dbReference type="EC" id="3.2.2.27" evidence="5 7"/>
<dbReference type="SMART" id="SM00987">
    <property type="entry name" value="UreE_C"/>
    <property type="match status" value="1"/>
</dbReference>
<evidence type="ECO:0000256" key="6">
    <source>
        <dbReference type="PROSITE-ProRule" id="PRU10072"/>
    </source>
</evidence>
<protein>
    <recommendedName>
        <fullName evidence="5 7">Uracil-DNA glycosylase</fullName>
        <shortName evidence="5">UDG</shortName>
        <ecNumber evidence="5 7">3.2.2.27</ecNumber>
    </recommendedName>
</protein>
<gene>
    <name evidence="10" type="ORF">ODALV1_LOCUS16172</name>
</gene>
<evidence type="ECO:0000256" key="4">
    <source>
        <dbReference type="ARBA" id="ARBA00023204"/>
    </source>
</evidence>
<keyword evidence="4 5" id="KW-0234">DNA repair</keyword>
<dbReference type="PROSITE" id="PS00130">
    <property type="entry name" value="U_DNA_GLYCOSYLASE"/>
    <property type="match status" value="1"/>
</dbReference>
<dbReference type="NCBIfam" id="NF003592">
    <property type="entry name" value="PRK05254.1-5"/>
    <property type="match status" value="1"/>
</dbReference>
<reference evidence="10 11" key="1">
    <citation type="submission" date="2024-08" db="EMBL/GenBank/DDBJ databases">
        <authorList>
            <person name="Cucini C."/>
            <person name="Frati F."/>
        </authorList>
    </citation>
    <scope>NUCLEOTIDE SEQUENCE [LARGE SCALE GENOMIC DNA]</scope>
</reference>
<dbReference type="InterPro" id="IPR036895">
    <property type="entry name" value="Uracil-DNA_glycosylase-like_sf"/>
</dbReference>
<keyword evidence="2 5" id="KW-0227">DNA damage</keyword>
<evidence type="ECO:0000259" key="9">
    <source>
        <dbReference type="SMART" id="SM00986"/>
    </source>
</evidence>
<evidence type="ECO:0000256" key="5">
    <source>
        <dbReference type="HAMAP-Rule" id="MF_03166"/>
    </source>
</evidence>
<dbReference type="Proteomes" id="UP001642540">
    <property type="component" value="Unassembled WGS sequence"/>
</dbReference>
<accession>A0ABP1QXB1</accession>
<comment type="function">
    <text evidence="5 7">Excises uracil residues from the DNA which can arise as a result of misincorporation of dUMP residues by DNA polymerase or due to deamination of cytosine.</text>
</comment>
<dbReference type="InterPro" id="IPR018085">
    <property type="entry name" value="Ura-DNA_Glyclase_AS"/>
</dbReference>
<feature type="region of interest" description="Disordered" evidence="8">
    <location>
        <begin position="19"/>
        <end position="65"/>
    </location>
</feature>
<dbReference type="EMBL" id="CAXLJM020000049">
    <property type="protein sequence ID" value="CAL8113786.1"/>
    <property type="molecule type" value="Genomic_DNA"/>
</dbReference>
<dbReference type="NCBIfam" id="NF003589">
    <property type="entry name" value="PRK05254.1-2"/>
    <property type="match status" value="1"/>
</dbReference>
<dbReference type="SUPFAM" id="SSF52141">
    <property type="entry name" value="Uracil-DNA glycosylase-like"/>
    <property type="match status" value="1"/>
</dbReference>
<evidence type="ECO:0000256" key="2">
    <source>
        <dbReference type="ARBA" id="ARBA00022763"/>
    </source>
</evidence>
<comment type="catalytic activity">
    <reaction evidence="5 7">
        <text>Hydrolyzes single-stranded DNA or mismatched double-stranded DNA and polynucleotides, releasing free uracil.</text>
        <dbReference type="EC" id="3.2.2.27"/>
    </reaction>
</comment>
<evidence type="ECO:0000256" key="3">
    <source>
        <dbReference type="ARBA" id="ARBA00022801"/>
    </source>
</evidence>
<comment type="similarity">
    <text evidence="1 5 7">Belongs to the uracil-DNA glycosylase (UDG) superfamily. UNG family.</text>
</comment>
<dbReference type="SMART" id="SM00986">
    <property type="entry name" value="UDG"/>
    <property type="match status" value="1"/>
</dbReference>